<dbReference type="AlphaFoldDB" id="A0A9X6LJT8"/>
<gene>
    <name evidence="1" type="ORF">BK741_18370</name>
</gene>
<dbReference type="RefSeq" id="WP_086401562.1">
    <property type="nucleotide sequence ID" value="NZ_MOOP01000102.1"/>
</dbReference>
<reference evidence="1 2" key="1">
    <citation type="submission" date="2016-10" db="EMBL/GenBank/DDBJ databases">
        <title>Comparative genomics of Bacillus thuringiensis reveals a path to pathogens against multiple invertebrate hosts.</title>
        <authorList>
            <person name="Zheng J."/>
            <person name="Gao Q."/>
            <person name="Liu H."/>
            <person name="Peng D."/>
            <person name="Ruan L."/>
            <person name="Sun M."/>
        </authorList>
    </citation>
    <scope>NUCLEOTIDE SEQUENCE [LARGE SCALE GENOMIC DNA]</scope>
    <source>
        <strain evidence="1">BGSC 4BW1</strain>
    </source>
</reference>
<comment type="caution">
    <text evidence="1">The sequence shown here is derived from an EMBL/GenBank/DDBJ whole genome shotgun (WGS) entry which is preliminary data.</text>
</comment>
<evidence type="ECO:0000313" key="2">
    <source>
        <dbReference type="Proteomes" id="UP000195120"/>
    </source>
</evidence>
<name>A0A9X6LJT8_BACTU</name>
<organism evidence="1 2">
    <name type="scientific">Bacillus thuringiensis serovar iberica</name>
    <dbReference type="NCBI Taxonomy" id="180866"/>
    <lineage>
        <taxon>Bacteria</taxon>
        <taxon>Bacillati</taxon>
        <taxon>Bacillota</taxon>
        <taxon>Bacilli</taxon>
        <taxon>Bacillales</taxon>
        <taxon>Bacillaceae</taxon>
        <taxon>Bacillus</taxon>
        <taxon>Bacillus cereus group</taxon>
    </lineage>
</organism>
<evidence type="ECO:0000313" key="1">
    <source>
        <dbReference type="EMBL" id="OUB46599.1"/>
    </source>
</evidence>
<accession>A0A9X6LJT8</accession>
<sequence>MIQKLDKKTIAILEQNNLNLDYFSVELSIRQHSNYDVNDGHLIVEVSFFNDYESEDAIGSAVYFLYDATNVHVSNMRYMADGYSFDMYQALSSVRIYCSKDEAILDEIEGYIDDPEENTPWIEIQNHARKTGIHAFSYEKGFEQGTFEGLPYDEKTCSVWGKILVLNDINILEEYRTNVIISAIFRNMLLTFKNIGLDWLIINPNINEEYMKRENYPFSTQKKYNTFLSKIDFTKTYGRLHNEEFCWCLYLQGIK</sequence>
<dbReference type="EMBL" id="MOOP01000102">
    <property type="protein sequence ID" value="OUB46599.1"/>
    <property type="molecule type" value="Genomic_DNA"/>
</dbReference>
<protein>
    <submittedName>
        <fullName evidence="1">Uncharacterized protein</fullName>
    </submittedName>
</protein>
<proteinExistence type="predicted"/>
<dbReference type="Proteomes" id="UP000195120">
    <property type="component" value="Unassembled WGS sequence"/>
</dbReference>